<dbReference type="PANTHER" id="PTHR40053:SF1">
    <property type="entry name" value="SPORULATION-CONTROL PROTEIN SPO0M"/>
    <property type="match status" value="1"/>
</dbReference>
<feature type="region of interest" description="Disordered" evidence="1">
    <location>
        <begin position="349"/>
        <end position="368"/>
    </location>
</feature>
<dbReference type="InterPro" id="IPR009776">
    <property type="entry name" value="Spore_0_M"/>
</dbReference>
<evidence type="ECO:0000256" key="1">
    <source>
        <dbReference type="SAM" id="MobiDB-lite"/>
    </source>
</evidence>
<dbReference type="EMBL" id="JAUSQZ010000001">
    <property type="protein sequence ID" value="MDP9831036.1"/>
    <property type="molecule type" value="Genomic_DNA"/>
</dbReference>
<proteinExistence type="predicted"/>
<keyword evidence="3" id="KW-1185">Reference proteome</keyword>
<dbReference type="RefSeq" id="WP_307250424.1">
    <property type="nucleotide sequence ID" value="NZ_JAUSQZ010000001.1"/>
</dbReference>
<protein>
    <submittedName>
        <fullName evidence="2">Sporulation-control protein</fullName>
    </submittedName>
</protein>
<organism evidence="2 3">
    <name type="scientific">Kineosporia succinea</name>
    <dbReference type="NCBI Taxonomy" id="84632"/>
    <lineage>
        <taxon>Bacteria</taxon>
        <taxon>Bacillati</taxon>
        <taxon>Actinomycetota</taxon>
        <taxon>Actinomycetes</taxon>
        <taxon>Kineosporiales</taxon>
        <taxon>Kineosporiaceae</taxon>
        <taxon>Kineosporia</taxon>
    </lineage>
</organism>
<accession>A0ABT9PEA7</accession>
<feature type="region of interest" description="Disordered" evidence="1">
    <location>
        <begin position="289"/>
        <end position="312"/>
    </location>
</feature>
<dbReference type="Proteomes" id="UP001235712">
    <property type="component" value="Unassembled WGS sequence"/>
</dbReference>
<evidence type="ECO:0000313" key="2">
    <source>
        <dbReference type="EMBL" id="MDP9831036.1"/>
    </source>
</evidence>
<dbReference type="PANTHER" id="PTHR40053">
    <property type="entry name" value="SPORULATION-CONTROL PROTEIN SPO0M"/>
    <property type="match status" value="1"/>
</dbReference>
<evidence type="ECO:0000313" key="3">
    <source>
        <dbReference type="Proteomes" id="UP001235712"/>
    </source>
</evidence>
<reference evidence="2 3" key="1">
    <citation type="submission" date="2023-07" db="EMBL/GenBank/DDBJ databases">
        <title>Sequencing the genomes of 1000 actinobacteria strains.</title>
        <authorList>
            <person name="Klenk H.-P."/>
        </authorList>
    </citation>
    <scope>NUCLEOTIDE SEQUENCE [LARGE SCALE GENOMIC DNA]</scope>
    <source>
        <strain evidence="2 3">DSM 44388</strain>
    </source>
</reference>
<sequence length="368" mass="39024">MSDGSLQERYVVFKKMLGALGIGGPSVDTVLSQPGTQPGGVLTGQVNLVGGGGDVEIEHVSLGLITRMERGDNDHAVGEFHRVTVSGPLKLAEGQQLSLPFQITMPWETPITTVYNQQLHGMVMGVRTEVAIARAVDKGDLDPVQVHPLPVQQRILDAFAQLGFVFKSADLEFGRLAGVPQSLPFYQEIEYYPAQRYAHAVREVELTFVTTPHSVEVVLEFDKRGGLFRPGHDSYGRYSVSHADAESTDWAQVVDGWVQQAISRRQSAFGPGMQQGYGHPGQGGYGQPGFAQPGYGQPGYGQQAGFGQQGSYAGGHHSGGGIGMGGMAMGVVGGLAAGYVAGEVMDEVFGGDEEEVEAGDDGGGEDEE</sequence>
<feature type="compositionally biased region" description="Gly residues" evidence="1">
    <location>
        <begin position="296"/>
        <end position="312"/>
    </location>
</feature>
<dbReference type="Pfam" id="PF07070">
    <property type="entry name" value="Spo0M"/>
    <property type="match status" value="1"/>
</dbReference>
<comment type="caution">
    <text evidence="2">The sequence shown here is derived from an EMBL/GenBank/DDBJ whole genome shotgun (WGS) entry which is preliminary data.</text>
</comment>
<name>A0ABT9PEA7_9ACTN</name>
<gene>
    <name evidence="2" type="ORF">J2S57_006785</name>
</gene>